<sequence length="281" mass="30650">MSNRPILITASQLHAEIDNPDLRVIDGSWHLPNANRDAYAEYESGHIQGAQFFDIDAIADKDSGLPHTLPSASDFAQAVSAMGVSNTDKIVVYDTAGMFSAARVWWMFKIYGAQNIRVLDGGLPAWKAAGYGVTDKRRPPEPSAFSAEKDHSRIVALEEMRQRVDAADFQILDARGAGRFSGQEAEPRPGMRAGHMPGATNVPYSSLLNADGTFRPNSELEKHFRNEHVDPTKPIITTCGSGVTASIILLALELLGHTNTQLYDGSWAEWGSLSDTPIEKD</sequence>
<feature type="domain" description="Rhodanese" evidence="3">
    <location>
        <begin position="18"/>
        <end position="135"/>
    </location>
</feature>
<dbReference type="CDD" id="cd01448">
    <property type="entry name" value="TST_Repeat_1"/>
    <property type="match status" value="1"/>
</dbReference>
<dbReference type="EMBL" id="BSNI01000001">
    <property type="protein sequence ID" value="GLQ15824.1"/>
    <property type="molecule type" value="Genomic_DNA"/>
</dbReference>
<feature type="domain" description="Rhodanese" evidence="3">
    <location>
        <begin position="165"/>
        <end position="279"/>
    </location>
</feature>
<evidence type="ECO:0000313" key="5">
    <source>
        <dbReference type="Proteomes" id="UP001161405"/>
    </source>
</evidence>
<evidence type="ECO:0000256" key="1">
    <source>
        <dbReference type="ARBA" id="ARBA00022679"/>
    </source>
</evidence>
<evidence type="ECO:0000256" key="2">
    <source>
        <dbReference type="ARBA" id="ARBA00022737"/>
    </source>
</evidence>
<evidence type="ECO:0000259" key="3">
    <source>
        <dbReference type="PROSITE" id="PS50206"/>
    </source>
</evidence>
<dbReference type="SMART" id="SM00450">
    <property type="entry name" value="RHOD"/>
    <property type="match status" value="2"/>
</dbReference>
<dbReference type="Proteomes" id="UP001161405">
    <property type="component" value="Unassembled WGS sequence"/>
</dbReference>
<name>A0ABQ5UN26_9HYPH</name>
<dbReference type="PANTHER" id="PTHR11364">
    <property type="entry name" value="THIOSULFATE SULFERTANSFERASE"/>
    <property type="match status" value="1"/>
</dbReference>
<keyword evidence="2" id="KW-0677">Repeat</keyword>
<dbReference type="RefSeq" id="WP_284360877.1">
    <property type="nucleotide sequence ID" value="NZ_BSNI01000001.1"/>
</dbReference>
<dbReference type="SUPFAM" id="SSF52821">
    <property type="entry name" value="Rhodanese/Cell cycle control phosphatase"/>
    <property type="match status" value="2"/>
</dbReference>
<accession>A0ABQ5UN26</accession>
<dbReference type="InterPro" id="IPR001763">
    <property type="entry name" value="Rhodanese-like_dom"/>
</dbReference>
<dbReference type="InterPro" id="IPR036873">
    <property type="entry name" value="Rhodanese-like_dom_sf"/>
</dbReference>
<reference evidence="4" key="1">
    <citation type="journal article" date="2014" name="Int. J. Syst. Evol. Microbiol.">
        <title>Complete genome of a new Firmicutes species belonging to the dominant human colonic microbiota ('Ruminococcus bicirculans') reveals two chromosomes and a selective capacity to utilize plant glucans.</title>
        <authorList>
            <consortium name="NISC Comparative Sequencing Program"/>
            <person name="Wegmann U."/>
            <person name="Louis P."/>
            <person name="Goesmann A."/>
            <person name="Henrissat B."/>
            <person name="Duncan S.H."/>
            <person name="Flint H.J."/>
        </authorList>
    </citation>
    <scope>NUCLEOTIDE SEQUENCE</scope>
    <source>
        <strain evidence="4">NBRC 107169</strain>
    </source>
</reference>
<proteinExistence type="predicted"/>
<dbReference type="PANTHER" id="PTHR11364:SF27">
    <property type="entry name" value="SULFURTRANSFERASE"/>
    <property type="match status" value="1"/>
</dbReference>
<dbReference type="Pfam" id="PF00581">
    <property type="entry name" value="Rhodanese"/>
    <property type="match status" value="2"/>
</dbReference>
<keyword evidence="1" id="KW-0808">Transferase</keyword>
<protein>
    <submittedName>
        <fullName evidence="4">Sulfurtransferase</fullName>
    </submittedName>
</protein>
<evidence type="ECO:0000313" key="4">
    <source>
        <dbReference type="EMBL" id="GLQ15824.1"/>
    </source>
</evidence>
<reference evidence="4" key="2">
    <citation type="submission" date="2023-01" db="EMBL/GenBank/DDBJ databases">
        <title>Draft genome sequence of Maritalea porphyrae strain NBRC 107169.</title>
        <authorList>
            <person name="Sun Q."/>
            <person name="Mori K."/>
        </authorList>
    </citation>
    <scope>NUCLEOTIDE SEQUENCE</scope>
    <source>
        <strain evidence="4">NBRC 107169</strain>
    </source>
</reference>
<dbReference type="PROSITE" id="PS50206">
    <property type="entry name" value="RHODANESE_3"/>
    <property type="match status" value="2"/>
</dbReference>
<dbReference type="NCBIfam" id="NF008557">
    <property type="entry name" value="PRK11493.1"/>
    <property type="match status" value="1"/>
</dbReference>
<organism evidence="4 5">
    <name type="scientific">Maritalea porphyrae</name>
    <dbReference type="NCBI Taxonomy" id="880732"/>
    <lineage>
        <taxon>Bacteria</taxon>
        <taxon>Pseudomonadati</taxon>
        <taxon>Pseudomonadota</taxon>
        <taxon>Alphaproteobacteria</taxon>
        <taxon>Hyphomicrobiales</taxon>
        <taxon>Devosiaceae</taxon>
        <taxon>Maritalea</taxon>
    </lineage>
</organism>
<dbReference type="Gene3D" id="3.40.250.10">
    <property type="entry name" value="Rhodanese-like domain"/>
    <property type="match status" value="2"/>
</dbReference>
<keyword evidence="5" id="KW-1185">Reference proteome</keyword>
<dbReference type="CDD" id="cd01449">
    <property type="entry name" value="TST_Repeat_2"/>
    <property type="match status" value="1"/>
</dbReference>
<comment type="caution">
    <text evidence="4">The sequence shown here is derived from an EMBL/GenBank/DDBJ whole genome shotgun (WGS) entry which is preliminary data.</text>
</comment>
<gene>
    <name evidence="4" type="ORF">GCM10007879_00730</name>
</gene>
<dbReference type="InterPro" id="IPR045078">
    <property type="entry name" value="TST/MPST-like"/>
</dbReference>